<keyword evidence="3" id="KW-0547">Nucleotide-binding</keyword>
<dbReference type="PANTHER" id="PTHR11361">
    <property type="entry name" value="DNA MISMATCH REPAIR PROTEIN MUTS FAMILY MEMBER"/>
    <property type="match status" value="1"/>
</dbReference>
<dbReference type="SMART" id="SM00534">
    <property type="entry name" value="MUTSac"/>
    <property type="match status" value="1"/>
</dbReference>
<dbReference type="GO" id="GO:0005634">
    <property type="term" value="C:nucleus"/>
    <property type="evidence" value="ECO:0007669"/>
    <property type="project" value="TreeGrafter"/>
</dbReference>
<evidence type="ECO:0000256" key="6">
    <source>
        <dbReference type="ARBA" id="ARBA00023254"/>
    </source>
</evidence>
<comment type="similarity">
    <text evidence="1">Belongs to the DNA mismatch repair MutS family. MSH3 subfamily.</text>
</comment>
<evidence type="ECO:0000259" key="11">
    <source>
        <dbReference type="PROSITE" id="PS00486"/>
    </source>
</evidence>
<dbReference type="Pfam" id="PF05192">
    <property type="entry name" value="MutS_III"/>
    <property type="match status" value="1"/>
</dbReference>
<feature type="region of interest" description="Disordered" evidence="10">
    <location>
        <begin position="1"/>
        <end position="112"/>
    </location>
</feature>
<dbReference type="Gene3D" id="3.40.50.300">
    <property type="entry name" value="P-loop containing nucleotide triphosphate hydrolases"/>
    <property type="match status" value="1"/>
</dbReference>
<evidence type="ECO:0000256" key="1">
    <source>
        <dbReference type="ARBA" id="ARBA00007094"/>
    </source>
</evidence>
<dbReference type="GO" id="GO:0140664">
    <property type="term" value="F:ATP-dependent DNA damage sensor activity"/>
    <property type="evidence" value="ECO:0007669"/>
    <property type="project" value="InterPro"/>
</dbReference>
<feature type="domain" description="DNA mismatch repair proteins mutS family" evidence="11">
    <location>
        <begin position="733"/>
        <end position="749"/>
    </location>
</feature>
<dbReference type="AlphaFoldDB" id="A0A9Q0AKN9"/>
<evidence type="ECO:0000256" key="10">
    <source>
        <dbReference type="SAM" id="MobiDB-lite"/>
    </source>
</evidence>
<accession>A0A9Q0AKN9</accession>
<protein>
    <recommendedName>
        <fullName evidence="2 9">DNA mismatch repair protein MSH3</fullName>
    </recommendedName>
    <alternativeName>
        <fullName evidence="2 9">DNA mismatch repair protein MSH3</fullName>
    </alternativeName>
    <alternativeName>
        <fullName evidence="8">MutS protein homolog 3</fullName>
    </alternativeName>
</protein>
<evidence type="ECO:0000313" key="12">
    <source>
        <dbReference type="EMBL" id="KAI1866434.1"/>
    </source>
</evidence>
<feature type="compositionally biased region" description="Polar residues" evidence="10">
    <location>
        <begin position="98"/>
        <end position="112"/>
    </location>
</feature>
<dbReference type="SUPFAM" id="SSF52540">
    <property type="entry name" value="P-loop containing nucleoside triphosphate hydrolases"/>
    <property type="match status" value="1"/>
</dbReference>
<evidence type="ECO:0000256" key="2">
    <source>
        <dbReference type="ARBA" id="ARBA00022151"/>
    </source>
</evidence>
<evidence type="ECO:0000256" key="5">
    <source>
        <dbReference type="ARBA" id="ARBA00023125"/>
    </source>
</evidence>
<comment type="caution">
    <text evidence="12">The sequence shown here is derived from an EMBL/GenBank/DDBJ whole genome shotgun (WGS) entry which is preliminary data.</text>
</comment>
<evidence type="ECO:0000256" key="9">
    <source>
        <dbReference type="ARBA" id="ARBA00073774"/>
    </source>
</evidence>
<gene>
    <name evidence="12" type="ORF">JX265_007735</name>
</gene>
<feature type="region of interest" description="Disordered" evidence="10">
    <location>
        <begin position="906"/>
        <end position="929"/>
    </location>
</feature>
<keyword evidence="13" id="KW-1185">Reference proteome</keyword>
<dbReference type="InterPro" id="IPR011184">
    <property type="entry name" value="DNA_mismatch_repair_Msh2"/>
</dbReference>
<dbReference type="InterPro" id="IPR036187">
    <property type="entry name" value="DNA_mismatch_repair_MutS_sf"/>
</dbReference>
<dbReference type="GO" id="GO:0030983">
    <property type="term" value="F:mismatched DNA binding"/>
    <property type="evidence" value="ECO:0007669"/>
    <property type="project" value="InterPro"/>
</dbReference>
<dbReference type="InterPro" id="IPR000432">
    <property type="entry name" value="DNA_mismatch_repair_MutS_C"/>
</dbReference>
<evidence type="ECO:0000256" key="4">
    <source>
        <dbReference type="ARBA" id="ARBA00022840"/>
    </source>
</evidence>
<sequence>MSSPGGSPAMPPPPIPLRNPSTARSSVLRAPLGGLDSVGLGQPPASASATYSRTSSGTPHPSAGLVRPQSSASQHTTTSHYRSRSVASSSYPSRLRGNASTTSGRKSRATSSVWGSDGHVVICAVSEARGVSPSVGLAFVNITTNEAILSQICDSQFYVKTLHKIQVHEPSAILIVSTAFHPKSNLLSVIEEELHGVPIEPLDRKYWSETAGLEFIHSLAFREDIQAIQVATQGNFYATCSFAAAIKYTEFACHLSIMPQSLRIRYQPSENSMMIDIPTIHSLELLQNLQNPKSKCCLFGLLDETLTPMGSRMLRSNILQPSTQVEHTLTPRLDALDEMTVKEDMFFDIRKALKAFTDAEKLLTTLVIVPQGASIYESEQSINHVLKVKAFVNAVSPLYDALGSARSELLQRVRDTCRPELIQPVLNLITETINDDVTYVDSPLNMRHQRTYAVKVGAIDAVIIATSLPWPIQSGVNGLLDVARQIYKEGTDDVHSLVEELNSQFDMSAEIRYDQNRKYWLRLRQCDMEDRDIPDVLINRVKRGVYIECQTLGLIQLNTRITDSHNEAVMLSDRVVHELLDGIRGHIANLFRVCEGISLLDMLTAFAHSITSRDYSRPEFGQTMALQAARHPICNTIQQRFVPNDVFASEQHRFQIITGCNMSGKSTYIRMISLLQIMAQIGCFVPAEYASFPIIHQLFVRMSTDDSIEANMSTFSAEMREMAFILRNIDEKSLVIIDELGRGTSTRDGLAIALAISEALIQSGSLVWFATHFSQLAKVLGSRPGVLNLHLTTEISQGGNEECPTMTMLYKITSGENRQAHYGLNLAKVIGFPDEFIENAELVSRKLKEQIEQKRRSSRHHKLTQRRRLLLNLHETLKQMHESDMDDAALGSYMKRLQDEFVVRMDEIENGGQAEEESELDADGMANDD</sequence>
<keyword evidence="4" id="KW-0067">ATP-binding</keyword>
<dbReference type="EMBL" id="JAFIMR010000020">
    <property type="protein sequence ID" value="KAI1866434.1"/>
    <property type="molecule type" value="Genomic_DNA"/>
</dbReference>
<dbReference type="SMART" id="SM00533">
    <property type="entry name" value="MUTSd"/>
    <property type="match status" value="1"/>
</dbReference>
<dbReference type="Proteomes" id="UP000829685">
    <property type="component" value="Unassembled WGS sequence"/>
</dbReference>
<dbReference type="FunFam" id="3.40.50.300:FF:000870">
    <property type="entry name" value="MutS protein homolog 4"/>
    <property type="match status" value="1"/>
</dbReference>
<proteinExistence type="inferred from homology"/>
<evidence type="ECO:0000256" key="8">
    <source>
        <dbReference type="ARBA" id="ARBA00029792"/>
    </source>
</evidence>
<dbReference type="Pfam" id="PF05188">
    <property type="entry name" value="MutS_II"/>
    <property type="match status" value="1"/>
</dbReference>
<reference evidence="12" key="1">
    <citation type="submission" date="2021-03" db="EMBL/GenBank/DDBJ databases">
        <title>Revisited historic fungal species revealed as producer of novel bioactive compounds through whole genome sequencing and comparative genomics.</title>
        <authorList>
            <person name="Vignolle G.A."/>
            <person name="Hochenegger N."/>
            <person name="Mach R.L."/>
            <person name="Mach-Aigner A.R."/>
            <person name="Javad Rahimi M."/>
            <person name="Salim K.A."/>
            <person name="Chan C.M."/>
            <person name="Lim L.B.L."/>
            <person name="Cai F."/>
            <person name="Druzhinina I.S."/>
            <person name="U'Ren J.M."/>
            <person name="Derntl C."/>
        </authorList>
    </citation>
    <scope>NUCLEOTIDE SEQUENCE</scope>
    <source>
        <strain evidence="12">TUCIM 5799</strain>
    </source>
</reference>
<feature type="compositionally biased region" description="Low complexity" evidence="10">
    <location>
        <begin position="45"/>
        <end position="58"/>
    </location>
</feature>
<dbReference type="PANTHER" id="PTHR11361:SF21">
    <property type="entry name" value="MUTS PROTEIN HOMOLOG 4"/>
    <property type="match status" value="1"/>
</dbReference>
<dbReference type="GO" id="GO:0005524">
    <property type="term" value="F:ATP binding"/>
    <property type="evidence" value="ECO:0007669"/>
    <property type="project" value="UniProtKB-KW"/>
</dbReference>
<dbReference type="InterPro" id="IPR007696">
    <property type="entry name" value="DNA_mismatch_repair_MutS_core"/>
</dbReference>
<dbReference type="Gene3D" id="3.30.420.110">
    <property type="entry name" value="MutS, connector domain"/>
    <property type="match status" value="1"/>
</dbReference>
<evidence type="ECO:0000256" key="7">
    <source>
        <dbReference type="ARBA" id="ARBA00025902"/>
    </source>
</evidence>
<keyword evidence="5" id="KW-0238">DNA-binding</keyword>
<dbReference type="GO" id="GO:0007131">
    <property type="term" value="P:reciprocal meiotic recombination"/>
    <property type="evidence" value="ECO:0007669"/>
    <property type="project" value="TreeGrafter"/>
</dbReference>
<keyword evidence="6" id="KW-0469">Meiosis</keyword>
<dbReference type="GO" id="GO:0006298">
    <property type="term" value="P:mismatch repair"/>
    <property type="evidence" value="ECO:0007669"/>
    <property type="project" value="InterPro"/>
</dbReference>
<dbReference type="InterPro" id="IPR007860">
    <property type="entry name" value="DNA_mmatch_repair_MutS_con_dom"/>
</dbReference>
<feature type="compositionally biased region" description="Low complexity" evidence="10">
    <location>
        <begin position="69"/>
        <end position="96"/>
    </location>
</feature>
<evidence type="ECO:0000313" key="13">
    <source>
        <dbReference type="Proteomes" id="UP000829685"/>
    </source>
</evidence>
<comment type="subunit">
    <text evidence="7">Heterodimer consisting of MSH2-MSH3 (MutS beta). Forms a ternary complex with MutL alpha (MLH1-PMS1).</text>
</comment>
<dbReference type="Pfam" id="PF00488">
    <property type="entry name" value="MutS_V"/>
    <property type="match status" value="1"/>
</dbReference>
<dbReference type="InterPro" id="IPR036678">
    <property type="entry name" value="MutS_con_dom_sf"/>
</dbReference>
<name>A0A9Q0AKN9_9PEZI</name>
<dbReference type="InterPro" id="IPR027417">
    <property type="entry name" value="P-loop_NTPase"/>
</dbReference>
<feature type="compositionally biased region" description="Acidic residues" evidence="10">
    <location>
        <begin position="914"/>
        <end position="929"/>
    </location>
</feature>
<dbReference type="InterPro" id="IPR045076">
    <property type="entry name" value="MutS"/>
</dbReference>
<organism evidence="12 13">
    <name type="scientific">Neoarthrinium moseri</name>
    <dbReference type="NCBI Taxonomy" id="1658444"/>
    <lineage>
        <taxon>Eukaryota</taxon>
        <taxon>Fungi</taxon>
        <taxon>Dikarya</taxon>
        <taxon>Ascomycota</taxon>
        <taxon>Pezizomycotina</taxon>
        <taxon>Sordariomycetes</taxon>
        <taxon>Xylariomycetidae</taxon>
        <taxon>Amphisphaeriales</taxon>
        <taxon>Apiosporaceae</taxon>
        <taxon>Neoarthrinium</taxon>
    </lineage>
</organism>
<dbReference type="SUPFAM" id="SSF53150">
    <property type="entry name" value="DNA repair protein MutS, domain II"/>
    <property type="match status" value="1"/>
</dbReference>
<dbReference type="SUPFAM" id="SSF48334">
    <property type="entry name" value="DNA repair protein MutS, domain III"/>
    <property type="match status" value="1"/>
</dbReference>
<dbReference type="Gene3D" id="1.10.1420.10">
    <property type="match status" value="2"/>
</dbReference>
<dbReference type="PROSITE" id="PS00486">
    <property type="entry name" value="DNA_MISMATCH_REPAIR_2"/>
    <property type="match status" value="1"/>
</dbReference>
<dbReference type="PIRSF" id="PIRSF005813">
    <property type="entry name" value="MSH2"/>
    <property type="match status" value="1"/>
</dbReference>
<evidence type="ECO:0000256" key="3">
    <source>
        <dbReference type="ARBA" id="ARBA00022741"/>
    </source>
</evidence>